<evidence type="ECO:0000256" key="1">
    <source>
        <dbReference type="SAM" id="SignalP"/>
    </source>
</evidence>
<organism evidence="2 4">
    <name type="scientific">Trichuris muris</name>
    <name type="common">Mouse whipworm</name>
    <dbReference type="NCBI Taxonomy" id="70415"/>
    <lineage>
        <taxon>Eukaryota</taxon>
        <taxon>Metazoa</taxon>
        <taxon>Ecdysozoa</taxon>
        <taxon>Nematoda</taxon>
        <taxon>Enoplea</taxon>
        <taxon>Dorylaimia</taxon>
        <taxon>Trichinellida</taxon>
        <taxon>Trichuridae</taxon>
        <taxon>Trichuris</taxon>
    </lineage>
</organism>
<feature type="chain" id="PRO_5044624318" evidence="1">
    <location>
        <begin position="18"/>
        <end position="78"/>
    </location>
</feature>
<evidence type="ECO:0000313" key="3">
    <source>
        <dbReference type="WBParaSite" id="TMUE_0000001672.1"/>
    </source>
</evidence>
<reference evidence="3 4" key="3">
    <citation type="submission" date="2019-12" db="UniProtKB">
        <authorList>
            <consortium name="WormBaseParasite"/>
        </authorList>
    </citation>
    <scope>IDENTIFICATION</scope>
</reference>
<reference evidence="2" key="2">
    <citation type="submission" date="2014-03" db="EMBL/GenBank/DDBJ databases">
        <title>The whipworm genome and dual-species transcriptomics of an intimate host-pathogen interaction.</title>
        <authorList>
            <person name="Foth B.J."/>
            <person name="Tsai I.J."/>
            <person name="Reid A.J."/>
            <person name="Bancroft A.J."/>
            <person name="Nichol S."/>
            <person name="Tracey A."/>
            <person name="Holroyd N."/>
            <person name="Cotton J.A."/>
            <person name="Stanley E.J."/>
            <person name="Zarowiecki M."/>
            <person name="Liu J.Z."/>
            <person name="Huckvale T."/>
            <person name="Cooper P.J."/>
            <person name="Grencis R.K."/>
            <person name="Berriman M."/>
        </authorList>
    </citation>
    <scope>NUCLEOTIDE SEQUENCE [LARGE SCALE GENOMIC DNA]</scope>
    <source>
        <strain evidence="2">Edinburgh</strain>
    </source>
</reference>
<dbReference type="WBParaSite" id="TMUE_2000007988.1">
    <property type="protein sequence ID" value="TMUE_2000007988.1"/>
    <property type="gene ID" value="WBGene00300109"/>
</dbReference>
<protein>
    <submittedName>
        <fullName evidence="3 4">Saposin B-type domain-containing protein</fullName>
    </submittedName>
</protein>
<dbReference type="AlphaFoldDB" id="A0A5S6QLA7"/>
<feature type="signal peptide" evidence="1">
    <location>
        <begin position="1"/>
        <end position="17"/>
    </location>
</feature>
<reference evidence="2" key="1">
    <citation type="submission" date="2013-11" db="EMBL/GenBank/DDBJ databases">
        <authorList>
            <person name="Aslett M."/>
        </authorList>
    </citation>
    <scope>NUCLEOTIDE SEQUENCE [LARGE SCALE GENOMIC DNA]</scope>
    <source>
        <strain evidence="2">Edinburgh</strain>
    </source>
</reference>
<accession>A0A5S6QLA7</accession>
<dbReference type="Proteomes" id="UP000046395">
    <property type="component" value="Unassembled WGS sequence"/>
</dbReference>
<dbReference type="WBParaSite" id="TMUE_0000001672.1">
    <property type="protein sequence ID" value="TMUE_0000001672.1"/>
    <property type="gene ID" value="WBGene00297557"/>
</dbReference>
<keyword evidence="1" id="KW-0732">Signal</keyword>
<evidence type="ECO:0000313" key="4">
    <source>
        <dbReference type="WBParaSite" id="TMUE_2000007988.1"/>
    </source>
</evidence>
<proteinExistence type="predicted"/>
<keyword evidence="2" id="KW-1185">Reference proteome</keyword>
<sequence>MMNKFIVLLLLFMAAEALVIKVEEEFGSELLNVIKQCGKCDHELFRYSQSHDHAEAIIHLKYLQYCLHAKCVPKVERK</sequence>
<name>A0A5S6QLA7_TRIMR</name>
<evidence type="ECO:0000313" key="2">
    <source>
        <dbReference type="Proteomes" id="UP000046395"/>
    </source>
</evidence>